<dbReference type="GO" id="GO:0005524">
    <property type="term" value="F:ATP binding"/>
    <property type="evidence" value="ECO:0007669"/>
    <property type="project" value="UniProtKB-KW"/>
</dbReference>
<keyword evidence="2" id="KW-0067">ATP-binding</keyword>
<comment type="caution">
    <text evidence="4">The sequence shown here is derived from an EMBL/GenBank/DDBJ whole genome shotgun (WGS) entry which is preliminary data.</text>
</comment>
<dbReference type="Gene3D" id="3.40.50.300">
    <property type="entry name" value="P-loop containing nucleotide triphosphate hydrolases"/>
    <property type="match status" value="1"/>
</dbReference>
<evidence type="ECO:0000313" key="4">
    <source>
        <dbReference type="EMBL" id="MCD1296042.1"/>
    </source>
</evidence>
<keyword evidence="4" id="KW-0966">Cell projection</keyword>
<evidence type="ECO:0000313" key="5">
    <source>
        <dbReference type="Proteomes" id="UP001320159"/>
    </source>
</evidence>
<name>A0AAP2RH00_9EURY</name>
<dbReference type="RefSeq" id="WP_230742906.1">
    <property type="nucleotide sequence ID" value="NZ_PGCK01000013.1"/>
</dbReference>
<feature type="domain" description="KaiC-like" evidence="3">
    <location>
        <begin position="19"/>
        <end position="239"/>
    </location>
</feature>
<protein>
    <submittedName>
        <fullName evidence="4">Flagellar accessory protein FlaH</fullName>
    </submittedName>
</protein>
<proteinExistence type="predicted"/>
<dbReference type="InterPro" id="IPR027417">
    <property type="entry name" value="P-loop_NTPase"/>
</dbReference>
<dbReference type="PANTHER" id="PTHR43637:SF3">
    <property type="entry name" value="FLAGELLA-RELATED PROTEIN H-RELATED"/>
    <property type="match status" value="1"/>
</dbReference>
<dbReference type="SUPFAM" id="SSF52540">
    <property type="entry name" value="P-loop containing nucleoside triphosphate hydrolases"/>
    <property type="match status" value="1"/>
</dbReference>
<evidence type="ECO:0000259" key="3">
    <source>
        <dbReference type="Pfam" id="PF06745"/>
    </source>
</evidence>
<dbReference type="PANTHER" id="PTHR43637">
    <property type="entry name" value="UPF0273 PROTEIN TM_0370"/>
    <property type="match status" value="1"/>
</dbReference>
<keyword evidence="5" id="KW-1185">Reference proteome</keyword>
<dbReference type="NCBIfam" id="NF004723">
    <property type="entry name" value="PRK06067.1"/>
    <property type="match status" value="1"/>
</dbReference>
<organism evidence="4 5">
    <name type="scientific">Methanooceanicella nereidis</name>
    <dbReference type="NCBI Taxonomy" id="2052831"/>
    <lineage>
        <taxon>Archaea</taxon>
        <taxon>Methanobacteriati</taxon>
        <taxon>Methanobacteriota</taxon>
        <taxon>Stenosarchaea group</taxon>
        <taxon>Methanomicrobia</taxon>
        <taxon>Methanocellales</taxon>
        <taxon>Methanocellaceae</taxon>
        <taxon>Methanooceanicella</taxon>
    </lineage>
</organism>
<sequence>MTDGEFEFNIEDDKKNILSTGNPEIDKKLADGLPLSSLNLIEGANDTGKSVMTQQIMWGGLNQGFNMAIYTTENTIKSFLNQMESLSLDISDHFGWGYLKIYPIHVDGVEWNADLTRNFLQRLINHIKTIDEEVIVIDSFTVFTMSSSQDDIFNFFAECKSQCDSGKTILITLHQYAFDEDTLIRIRSIADGHIKLRLEQVGDRYVSMMEVAKIRGAKKMTGNVVSFEVHPGYGLKIIPYSSAQV</sequence>
<accession>A0AAP2RH00</accession>
<evidence type="ECO:0000256" key="2">
    <source>
        <dbReference type="ARBA" id="ARBA00022840"/>
    </source>
</evidence>
<evidence type="ECO:0000256" key="1">
    <source>
        <dbReference type="ARBA" id="ARBA00022741"/>
    </source>
</evidence>
<reference evidence="4 5" key="1">
    <citation type="submission" date="2017-11" db="EMBL/GenBank/DDBJ databases">
        <title>Isolation and Characterization of Family Methanocellaceae Species from Potential Methane Hydrate Area Offshore Southwestern Taiwan.</title>
        <authorList>
            <person name="Zhang W.-L."/>
            <person name="Chen W.-C."/>
            <person name="Lai M.-C."/>
            <person name="Chen S.-C."/>
        </authorList>
    </citation>
    <scope>NUCLEOTIDE SEQUENCE [LARGE SCALE GENOMIC DNA]</scope>
    <source>
        <strain evidence="4 5">CWC-04</strain>
    </source>
</reference>
<keyword evidence="1" id="KW-0547">Nucleotide-binding</keyword>
<keyword evidence="4" id="KW-0969">Cilium</keyword>
<dbReference type="Pfam" id="PF06745">
    <property type="entry name" value="ATPase"/>
    <property type="match status" value="1"/>
</dbReference>
<dbReference type="EMBL" id="PGCK01000013">
    <property type="protein sequence ID" value="MCD1296042.1"/>
    <property type="molecule type" value="Genomic_DNA"/>
</dbReference>
<gene>
    <name evidence="4" type="ORF">CUJ83_13645</name>
</gene>
<keyword evidence="4" id="KW-0282">Flagellum</keyword>
<dbReference type="Proteomes" id="UP001320159">
    <property type="component" value="Unassembled WGS sequence"/>
</dbReference>
<dbReference type="InterPro" id="IPR014774">
    <property type="entry name" value="KaiC-like_dom"/>
</dbReference>
<dbReference type="AlphaFoldDB" id="A0AAP2RH00"/>